<feature type="domain" description="DinB-like" evidence="1">
    <location>
        <begin position="24"/>
        <end position="173"/>
    </location>
</feature>
<comment type="caution">
    <text evidence="2">The sequence shown here is derived from an EMBL/GenBank/DDBJ whole genome shotgun (WGS) entry which is preliminary data.</text>
</comment>
<dbReference type="Gene3D" id="1.20.120.450">
    <property type="entry name" value="dinb family like domain"/>
    <property type="match status" value="1"/>
</dbReference>
<dbReference type="Pfam" id="PF12867">
    <property type="entry name" value="DinB_2"/>
    <property type="match status" value="1"/>
</dbReference>
<reference evidence="2 3" key="1">
    <citation type="submission" date="2020-08" db="EMBL/GenBank/DDBJ databases">
        <title>Sphingobacterium sp. DN04309 isolated from aquaculture water.</title>
        <authorList>
            <person name="Zhang M."/>
        </authorList>
    </citation>
    <scope>NUCLEOTIDE SEQUENCE [LARGE SCALE GENOMIC DNA]</scope>
    <source>
        <strain evidence="2 3">DN04309</strain>
    </source>
</reference>
<gene>
    <name evidence="2" type="ORF">H8B04_00910</name>
</gene>
<evidence type="ECO:0000313" key="3">
    <source>
        <dbReference type="Proteomes" id="UP000651271"/>
    </source>
</evidence>
<dbReference type="RefSeq" id="WP_190301150.1">
    <property type="nucleotide sequence ID" value="NZ_JACOIJ010000001.1"/>
</dbReference>
<dbReference type="InterPro" id="IPR034660">
    <property type="entry name" value="DinB/YfiT-like"/>
</dbReference>
<proteinExistence type="predicted"/>
<evidence type="ECO:0000313" key="2">
    <source>
        <dbReference type="EMBL" id="MBD1428135.1"/>
    </source>
</evidence>
<evidence type="ECO:0000259" key="1">
    <source>
        <dbReference type="Pfam" id="PF12867"/>
    </source>
</evidence>
<protein>
    <submittedName>
        <fullName evidence="2">DinB family protein</fullName>
    </submittedName>
</protein>
<dbReference type="Proteomes" id="UP000651271">
    <property type="component" value="Unassembled WGS sequence"/>
</dbReference>
<dbReference type="InterPro" id="IPR024775">
    <property type="entry name" value="DinB-like"/>
</dbReference>
<accession>A0ABR7YA16</accession>
<name>A0ABR7YA16_9SPHI</name>
<organism evidence="2 3">
    <name type="scientific">Sphingobacterium litopenaei</name>
    <dbReference type="NCBI Taxonomy" id="2763500"/>
    <lineage>
        <taxon>Bacteria</taxon>
        <taxon>Pseudomonadati</taxon>
        <taxon>Bacteroidota</taxon>
        <taxon>Sphingobacteriia</taxon>
        <taxon>Sphingobacteriales</taxon>
        <taxon>Sphingobacteriaceae</taxon>
        <taxon>Sphingobacterium</taxon>
    </lineage>
</organism>
<dbReference type="EMBL" id="JACOIJ010000001">
    <property type="protein sequence ID" value="MBD1428135.1"/>
    <property type="molecule type" value="Genomic_DNA"/>
</dbReference>
<dbReference type="SUPFAM" id="SSF109854">
    <property type="entry name" value="DinB/YfiT-like putative metalloenzymes"/>
    <property type="match status" value="1"/>
</dbReference>
<keyword evidence="3" id="KW-1185">Reference proteome</keyword>
<sequence length="189" mass="22403">MKTDLLIQQLIDQTFKILDQGQKLNSFDLETLTWRPNESSWNILECIEHLNRYADYYLPEIREAIQNSNSTPNSDFKSSWLGNYFAQSMLPKDKPNKMKTFKSKNPIHQNLSIEVLDKFLNQQNDLINLLMQARYVNLNITKIKTSLSSLIRINLGDTFKFYINHIMRHLKQIENILCEYQLENLKPIY</sequence>